<dbReference type="EMBL" id="AP015029">
    <property type="protein sequence ID" value="BAW21405.1"/>
    <property type="molecule type" value="Genomic_DNA"/>
</dbReference>
<proteinExistence type="predicted"/>
<dbReference type="OrthoDB" id="6932986at2"/>
<protein>
    <submittedName>
        <fullName evidence="1">Uncharacterized protein</fullName>
    </submittedName>
</protein>
<accession>A0A083URI0</accession>
<dbReference type="Proteomes" id="UP000218731">
    <property type="component" value="Chromosome 1"/>
</dbReference>
<gene>
    <name evidence="1" type="ORF">KF715C_ch8320</name>
</gene>
<sequence>MKPVLKVSLFLAAGIASSHVFAASAPTDLPDSCAKDAKGNYSEKFDVPCQALDRFLTTFNAKDELAWAKTLNYPHVRMSGNQVNVWQTPEVYVKDQNLQALSKAIGWENTRWNYRYVVQSGTDGKGNANKYHVALSFTRLDKAGNPIQGHTFDSFYIITNVDGHWGAQFRSSMAGSLHGKSAY</sequence>
<evidence type="ECO:0000313" key="1">
    <source>
        <dbReference type="EMBL" id="BAW21405.1"/>
    </source>
</evidence>
<name>A0A083URI0_PSEPU</name>
<evidence type="ECO:0000313" key="2">
    <source>
        <dbReference type="Proteomes" id="UP000218731"/>
    </source>
</evidence>
<reference evidence="1 2" key="1">
    <citation type="submission" date="2015-11" db="EMBL/GenBank/DDBJ databases">
        <title>Complete genome sequencing of a biphenyl-degrading bacterium, Pseudomonas putida KF715 (=NBRC110667).</title>
        <authorList>
            <person name="Suenaga H."/>
            <person name="Fujihara N."/>
            <person name="Watanabe T."/>
            <person name="Hirose J."/>
            <person name="Kimura N."/>
            <person name="Yamazoe A."/>
            <person name="Hosoyama A."/>
            <person name="Shimodaira J."/>
            <person name="Furukawa K."/>
        </authorList>
    </citation>
    <scope>NUCLEOTIDE SEQUENCE [LARGE SCALE GENOMIC DNA]</scope>
    <source>
        <strain evidence="1 2">KF715</strain>
    </source>
</reference>
<dbReference type="AlphaFoldDB" id="A0A083URI0"/>
<organism evidence="1 2">
    <name type="scientific">Pseudomonas putida</name>
    <name type="common">Arthrobacter siderocapsulatus</name>
    <dbReference type="NCBI Taxonomy" id="303"/>
    <lineage>
        <taxon>Bacteria</taxon>
        <taxon>Pseudomonadati</taxon>
        <taxon>Pseudomonadota</taxon>
        <taxon>Gammaproteobacteria</taxon>
        <taxon>Pseudomonadales</taxon>
        <taxon>Pseudomonadaceae</taxon>
        <taxon>Pseudomonas</taxon>
    </lineage>
</organism>
<dbReference type="RefSeq" id="WP_033040557.1">
    <property type="nucleotide sequence ID" value="NZ_AP015029.1"/>
</dbReference>